<gene>
    <name evidence="2" type="ORF">A4U43_C02F20100</name>
</gene>
<evidence type="ECO:0000313" key="3">
    <source>
        <dbReference type="Proteomes" id="UP000243459"/>
    </source>
</evidence>
<proteinExistence type="predicted"/>
<keyword evidence="3" id="KW-1185">Reference proteome</keyword>
<feature type="region of interest" description="Disordered" evidence="1">
    <location>
        <begin position="1"/>
        <end position="37"/>
    </location>
</feature>
<reference evidence="3" key="1">
    <citation type="journal article" date="2017" name="Nat. Commun.">
        <title>The asparagus genome sheds light on the origin and evolution of a young Y chromosome.</title>
        <authorList>
            <person name="Harkess A."/>
            <person name="Zhou J."/>
            <person name="Xu C."/>
            <person name="Bowers J.E."/>
            <person name="Van der Hulst R."/>
            <person name="Ayyampalayam S."/>
            <person name="Mercati F."/>
            <person name="Riccardi P."/>
            <person name="McKain M.R."/>
            <person name="Kakrana A."/>
            <person name="Tang H."/>
            <person name="Ray J."/>
            <person name="Groenendijk J."/>
            <person name="Arikit S."/>
            <person name="Mathioni S.M."/>
            <person name="Nakano M."/>
            <person name="Shan H."/>
            <person name="Telgmann-Rauber A."/>
            <person name="Kanno A."/>
            <person name="Yue Z."/>
            <person name="Chen H."/>
            <person name="Li W."/>
            <person name="Chen Y."/>
            <person name="Xu X."/>
            <person name="Zhang Y."/>
            <person name="Luo S."/>
            <person name="Chen H."/>
            <person name="Gao J."/>
            <person name="Mao Z."/>
            <person name="Pires J.C."/>
            <person name="Luo M."/>
            <person name="Kudrna D."/>
            <person name="Wing R.A."/>
            <person name="Meyers B.C."/>
            <person name="Yi K."/>
            <person name="Kong H."/>
            <person name="Lavrijsen P."/>
            <person name="Sunseri F."/>
            <person name="Falavigna A."/>
            <person name="Ye Y."/>
            <person name="Leebens-Mack J.H."/>
            <person name="Chen G."/>
        </authorList>
    </citation>
    <scope>NUCLEOTIDE SEQUENCE [LARGE SCALE GENOMIC DNA]</scope>
    <source>
        <strain evidence="3">cv. DH0086</strain>
    </source>
</reference>
<dbReference type="AlphaFoldDB" id="A0A5P1FNL0"/>
<evidence type="ECO:0000313" key="2">
    <source>
        <dbReference type="EMBL" id="ONK78559.1"/>
    </source>
</evidence>
<dbReference type="EMBL" id="CM007382">
    <property type="protein sequence ID" value="ONK78559.1"/>
    <property type="molecule type" value="Genomic_DNA"/>
</dbReference>
<dbReference type="Gramene" id="ONK78559">
    <property type="protein sequence ID" value="ONK78559"/>
    <property type="gene ID" value="A4U43_C02F20100"/>
</dbReference>
<name>A0A5P1FNL0_ASPOF</name>
<accession>A0A5P1FNL0</accession>
<dbReference type="Proteomes" id="UP000243459">
    <property type="component" value="Chromosome 2"/>
</dbReference>
<organism evidence="2 3">
    <name type="scientific">Asparagus officinalis</name>
    <name type="common">Garden asparagus</name>
    <dbReference type="NCBI Taxonomy" id="4686"/>
    <lineage>
        <taxon>Eukaryota</taxon>
        <taxon>Viridiplantae</taxon>
        <taxon>Streptophyta</taxon>
        <taxon>Embryophyta</taxon>
        <taxon>Tracheophyta</taxon>
        <taxon>Spermatophyta</taxon>
        <taxon>Magnoliopsida</taxon>
        <taxon>Liliopsida</taxon>
        <taxon>Asparagales</taxon>
        <taxon>Asparagaceae</taxon>
        <taxon>Asparagoideae</taxon>
        <taxon>Asparagus</taxon>
    </lineage>
</organism>
<dbReference type="SUPFAM" id="SSF53756">
    <property type="entry name" value="UDP-Glycosyltransferase/glycogen phosphorylase"/>
    <property type="match status" value="1"/>
</dbReference>
<sequence>MIQRRRSSFRAPTVRSSRLGGHGHGVADDRGKDVGGVQEGEEYDEMRIKAKELGAVAHRAVEEGGSSFEDVTALIEELKVRRRNRE</sequence>
<protein>
    <submittedName>
        <fullName evidence="2">Uncharacterized protein</fullName>
    </submittedName>
</protein>
<evidence type="ECO:0000256" key="1">
    <source>
        <dbReference type="SAM" id="MobiDB-lite"/>
    </source>
</evidence>